<keyword evidence="2" id="KW-0238">DNA-binding</keyword>
<evidence type="ECO:0000259" key="5">
    <source>
        <dbReference type="PROSITE" id="PS51063"/>
    </source>
</evidence>
<dbReference type="InterPro" id="IPR000595">
    <property type="entry name" value="cNMP-bd_dom"/>
</dbReference>
<dbReference type="Pfam" id="PF00027">
    <property type="entry name" value="cNMP_binding"/>
    <property type="match status" value="1"/>
</dbReference>
<dbReference type="InterPro" id="IPR014710">
    <property type="entry name" value="RmlC-like_jellyroll"/>
</dbReference>
<evidence type="ECO:0000313" key="6">
    <source>
        <dbReference type="EMBL" id="VAW77717.1"/>
    </source>
</evidence>
<dbReference type="InterPro" id="IPR012318">
    <property type="entry name" value="HTH_CRP"/>
</dbReference>
<dbReference type="PROSITE" id="PS50042">
    <property type="entry name" value="CNMP_BINDING_3"/>
    <property type="match status" value="1"/>
</dbReference>
<name>A0A3B0YQE0_9ZZZZ</name>
<evidence type="ECO:0000256" key="3">
    <source>
        <dbReference type="ARBA" id="ARBA00023163"/>
    </source>
</evidence>
<protein>
    <submittedName>
        <fullName evidence="6">Nitric oxide -responding transcriptional regulator Dnr (Crp/Fnr family)</fullName>
    </submittedName>
</protein>
<dbReference type="InterPro" id="IPR036388">
    <property type="entry name" value="WH-like_DNA-bd_sf"/>
</dbReference>
<evidence type="ECO:0000256" key="2">
    <source>
        <dbReference type="ARBA" id="ARBA00023125"/>
    </source>
</evidence>
<dbReference type="GO" id="GO:0005829">
    <property type="term" value="C:cytosol"/>
    <property type="evidence" value="ECO:0007669"/>
    <property type="project" value="TreeGrafter"/>
</dbReference>
<dbReference type="Gene3D" id="2.60.120.10">
    <property type="entry name" value="Jelly Rolls"/>
    <property type="match status" value="1"/>
</dbReference>
<dbReference type="CDD" id="cd00038">
    <property type="entry name" value="CAP_ED"/>
    <property type="match status" value="1"/>
</dbReference>
<dbReference type="SMART" id="SM00419">
    <property type="entry name" value="HTH_CRP"/>
    <property type="match status" value="1"/>
</dbReference>
<dbReference type="InterPro" id="IPR036390">
    <property type="entry name" value="WH_DNA-bd_sf"/>
</dbReference>
<dbReference type="PROSITE" id="PS51063">
    <property type="entry name" value="HTH_CRP_2"/>
    <property type="match status" value="1"/>
</dbReference>
<dbReference type="InterPro" id="IPR050397">
    <property type="entry name" value="Env_Response_Regulators"/>
</dbReference>
<dbReference type="GO" id="GO:0003677">
    <property type="term" value="F:DNA binding"/>
    <property type="evidence" value="ECO:0007669"/>
    <property type="project" value="UniProtKB-KW"/>
</dbReference>
<sequence length="240" mass="27193">MTSRTPLNNIAVNDARELMRKSVLFQKLDNDQLDTIVKHTQAAVLQDGQVLFEQERTAREIFMLESGQIKLARVSPEGHEKVIDLILPGSTFAEAIMFSRQHLYPVTATALQASRVLCFDAKIYTDILRHSTEACFAIMAQMSFRLHWQIAEIDRLTLHNATFRVVAYLLDQVPSTDRGISRVKLNIPKHVVASRLSMTPETLSRTFSKLCRDELIDIDENGMVLRDVGQLRHYAKGGSL</sequence>
<dbReference type="AlphaFoldDB" id="A0A3B0YQE0"/>
<dbReference type="GO" id="GO:0003700">
    <property type="term" value="F:DNA-binding transcription factor activity"/>
    <property type="evidence" value="ECO:0007669"/>
    <property type="project" value="TreeGrafter"/>
</dbReference>
<dbReference type="SUPFAM" id="SSF51206">
    <property type="entry name" value="cAMP-binding domain-like"/>
    <property type="match status" value="1"/>
</dbReference>
<organism evidence="6">
    <name type="scientific">hydrothermal vent metagenome</name>
    <dbReference type="NCBI Taxonomy" id="652676"/>
    <lineage>
        <taxon>unclassified sequences</taxon>
        <taxon>metagenomes</taxon>
        <taxon>ecological metagenomes</taxon>
    </lineage>
</organism>
<dbReference type="PANTHER" id="PTHR24567:SF68">
    <property type="entry name" value="DNA-BINDING TRANSCRIPTIONAL DUAL REGULATOR CRP"/>
    <property type="match status" value="1"/>
</dbReference>
<dbReference type="SUPFAM" id="SSF46785">
    <property type="entry name" value="Winged helix' DNA-binding domain"/>
    <property type="match status" value="1"/>
</dbReference>
<feature type="domain" description="Cyclic nucleotide-binding" evidence="4">
    <location>
        <begin position="24"/>
        <end position="128"/>
    </location>
</feature>
<dbReference type="EMBL" id="UOFM01000231">
    <property type="protein sequence ID" value="VAW77717.1"/>
    <property type="molecule type" value="Genomic_DNA"/>
</dbReference>
<dbReference type="InterPro" id="IPR018490">
    <property type="entry name" value="cNMP-bd_dom_sf"/>
</dbReference>
<dbReference type="SMART" id="SM00100">
    <property type="entry name" value="cNMP"/>
    <property type="match status" value="1"/>
</dbReference>
<reference evidence="6" key="1">
    <citation type="submission" date="2018-06" db="EMBL/GenBank/DDBJ databases">
        <authorList>
            <person name="Zhirakovskaya E."/>
        </authorList>
    </citation>
    <scope>NUCLEOTIDE SEQUENCE</scope>
</reference>
<proteinExistence type="predicted"/>
<dbReference type="PANTHER" id="PTHR24567">
    <property type="entry name" value="CRP FAMILY TRANSCRIPTIONAL REGULATORY PROTEIN"/>
    <property type="match status" value="1"/>
</dbReference>
<evidence type="ECO:0000256" key="1">
    <source>
        <dbReference type="ARBA" id="ARBA00023015"/>
    </source>
</evidence>
<evidence type="ECO:0000259" key="4">
    <source>
        <dbReference type="PROSITE" id="PS50042"/>
    </source>
</evidence>
<gene>
    <name evidence="6" type="ORF">MNBD_GAMMA14-2646</name>
</gene>
<feature type="domain" description="HTH crp-type" evidence="5">
    <location>
        <begin position="159"/>
        <end position="229"/>
    </location>
</feature>
<dbReference type="Pfam" id="PF13545">
    <property type="entry name" value="HTH_Crp_2"/>
    <property type="match status" value="1"/>
</dbReference>
<dbReference type="Gene3D" id="1.10.10.10">
    <property type="entry name" value="Winged helix-like DNA-binding domain superfamily/Winged helix DNA-binding domain"/>
    <property type="match status" value="1"/>
</dbReference>
<keyword evidence="3" id="KW-0804">Transcription</keyword>
<accession>A0A3B0YQE0</accession>
<keyword evidence="1" id="KW-0805">Transcription regulation</keyword>